<evidence type="ECO:0000256" key="4">
    <source>
        <dbReference type="ARBA" id="ARBA00022692"/>
    </source>
</evidence>
<accession>A0A0U4CNS4</accession>
<evidence type="ECO:0000259" key="9">
    <source>
        <dbReference type="Pfam" id="PF09335"/>
    </source>
</evidence>
<evidence type="ECO:0000256" key="7">
    <source>
        <dbReference type="RuleBase" id="RU367016"/>
    </source>
</evidence>
<dbReference type="EMBL" id="CP011502">
    <property type="protein sequence ID" value="ALX04316.1"/>
    <property type="molecule type" value="Genomic_DNA"/>
</dbReference>
<feature type="region of interest" description="Disordered" evidence="8">
    <location>
        <begin position="201"/>
        <end position="229"/>
    </location>
</feature>
<keyword evidence="4 7" id="KW-0812">Transmembrane</keyword>
<evidence type="ECO:0000256" key="8">
    <source>
        <dbReference type="SAM" id="MobiDB-lite"/>
    </source>
</evidence>
<evidence type="ECO:0000256" key="6">
    <source>
        <dbReference type="ARBA" id="ARBA00023136"/>
    </source>
</evidence>
<dbReference type="InterPro" id="IPR032816">
    <property type="entry name" value="VTT_dom"/>
</dbReference>
<evidence type="ECO:0000256" key="2">
    <source>
        <dbReference type="ARBA" id="ARBA00010792"/>
    </source>
</evidence>
<name>A0A0U4CNS4_9ACTN</name>
<dbReference type="AlphaFoldDB" id="A0A0U4CNS4"/>
<comment type="subcellular location">
    <subcellularLocation>
        <location evidence="1 7">Cell membrane</location>
        <topology evidence="1 7">Multi-pass membrane protein</topology>
    </subcellularLocation>
</comment>
<feature type="transmembrane region" description="Helical" evidence="7">
    <location>
        <begin position="12"/>
        <end position="36"/>
    </location>
</feature>
<dbReference type="RefSeq" id="WP_067856056.1">
    <property type="nucleotide sequence ID" value="NZ_CP011502.1"/>
</dbReference>
<dbReference type="KEGG" id="aer:AERYTH_06230"/>
<feature type="domain" description="VTT" evidence="9">
    <location>
        <begin position="36"/>
        <end position="163"/>
    </location>
</feature>
<evidence type="ECO:0000256" key="3">
    <source>
        <dbReference type="ARBA" id="ARBA00022475"/>
    </source>
</evidence>
<sequence>MTAVFTPLLLTLGPAAVLVVMLVVFAETGLLLGFVLPGDSLLFLSGALVTSHVVGVPIWLVMIGVVLAAAAGDQLGYLIGRRYGPAVFRRETSRFLRPEYVDRAHDFFERRGNAAVIIGRFIPIIRTFTPTVAGVARMPRGRFTAYNVVGAVLWGSGMVALGALFGGIPLVAQHVEVITIGFAGLSVVPLGIELLRMRRTRARAAQTPEPPESAEPAASSGPAESAEAA</sequence>
<dbReference type="PATRIC" id="fig|2041.4.peg.1308"/>
<dbReference type="InterPro" id="IPR032818">
    <property type="entry name" value="DedA-like"/>
</dbReference>
<evidence type="ECO:0000256" key="1">
    <source>
        <dbReference type="ARBA" id="ARBA00004651"/>
    </source>
</evidence>
<organism evidence="10 11">
    <name type="scientific">Aeromicrobium erythreum</name>
    <dbReference type="NCBI Taxonomy" id="2041"/>
    <lineage>
        <taxon>Bacteria</taxon>
        <taxon>Bacillati</taxon>
        <taxon>Actinomycetota</taxon>
        <taxon>Actinomycetes</taxon>
        <taxon>Propionibacteriales</taxon>
        <taxon>Nocardioidaceae</taxon>
        <taxon>Aeromicrobium</taxon>
    </lineage>
</organism>
<feature type="compositionally biased region" description="Low complexity" evidence="8">
    <location>
        <begin position="214"/>
        <end position="229"/>
    </location>
</feature>
<keyword evidence="6 7" id="KW-0472">Membrane</keyword>
<gene>
    <name evidence="10" type="ORF">AERYTH_06230</name>
</gene>
<evidence type="ECO:0000313" key="10">
    <source>
        <dbReference type="EMBL" id="ALX04316.1"/>
    </source>
</evidence>
<dbReference type="PANTHER" id="PTHR30353:SF0">
    <property type="entry name" value="TRANSMEMBRANE PROTEIN"/>
    <property type="match status" value="1"/>
</dbReference>
<evidence type="ECO:0000313" key="11">
    <source>
        <dbReference type="Proteomes" id="UP000067689"/>
    </source>
</evidence>
<dbReference type="PANTHER" id="PTHR30353">
    <property type="entry name" value="INNER MEMBRANE PROTEIN DEDA-RELATED"/>
    <property type="match status" value="1"/>
</dbReference>
<keyword evidence="5 7" id="KW-1133">Transmembrane helix</keyword>
<comment type="similarity">
    <text evidence="2 7">Belongs to the DedA family.</text>
</comment>
<proteinExistence type="inferred from homology"/>
<keyword evidence="11" id="KW-1185">Reference proteome</keyword>
<feature type="transmembrane region" description="Helical" evidence="7">
    <location>
        <begin position="145"/>
        <end position="171"/>
    </location>
</feature>
<dbReference type="GO" id="GO:0005886">
    <property type="term" value="C:plasma membrane"/>
    <property type="evidence" value="ECO:0007669"/>
    <property type="project" value="UniProtKB-SubCell"/>
</dbReference>
<keyword evidence="3 7" id="KW-1003">Cell membrane</keyword>
<feature type="transmembrane region" description="Helical" evidence="7">
    <location>
        <begin position="177"/>
        <end position="195"/>
    </location>
</feature>
<protein>
    <recommendedName>
        <fullName evidence="9">VTT domain-containing protein</fullName>
    </recommendedName>
</protein>
<dbReference type="OrthoDB" id="9813426at2"/>
<reference evidence="10 11" key="1">
    <citation type="journal article" date="1991" name="Int. J. Syst. Bacteriol.">
        <title>Description of the erythromycin-producing bacterium Arthrobacter sp. strain NRRL B-3381 as Aeromicrobium erythreum gen. nov., sp. nov.</title>
        <authorList>
            <person name="Miller E.S."/>
            <person name="Woese C.R."/>
            <person name="Brenner S."/>
        </authorList>
    </citation>
    <scope>NUCLEOTIDE SEQUENCE [LARGE SCALE GENOMIC DNA]</scope>
    <source>
        <strain evidence="10 11">AR18</strain>
    </source>
</reference>
<dbReference type="Pfam" id="PF09335">
    <property type="entry name" value="VTT_dom"/>
    <property type="match status" value="1"/>
</dbReference>
<dbReference type="Proteomes" id="UP000067689">
    <property type="component" value="Chromosome"/>
</dbReference>
<evidence type="ECO:0000256" key="5">
    <source>
        <dbReference type="ARBA" id="ARBA00022989"/>
    </source>
</evidence>
<feature type="transmembrane region" description="Helical" evidence="7">
    <location>
        <begin position="56"/>
        <end position="80"/>
    </location>
</feature>